<proteinExistence type="predicted"/>
<sequence>MEIQDARLLDGVYDLGSVLLNQQGSNTIVLHNRNPIEIEIEAFGVSTASDASEAWRIVNKRTGSGAGCVTRCLVHVSDEACVSCPVRLID</sequence>
<dbReference type="Proteomes" id="UP000316759">
    <property type="component" value="Unassembled WGS sequence"/>
</dbReference>
<gene>
    <name evidence="1" type="ORF">FGIG_11893</name>
</gene>
<dbReference type="EMBL" id="SUNJ01013495">
    <property type="protein sequence ID" value="TPP57235.1"/>
    <property type="molecule type" value="Genomic_DNA"/>
</dbReference>
<dbReference type="AlphaFoldDB" id="A0A504YAK3"/>
<accession>A0A504YAK3</accession>
<reference evidence="1 2" key="1">
    <citation type="submission" date="2019-04" db="EMBL/GenBank/DDBJ databases">
        <title>Annotation for the trematode Fasciola gigantica.</title>
        <authorList>
            <person name="Choi Y.-J."/>
        </authorList>
    </citation>
    <scope>NUCLEOTIDE SEQUENCE [LARGE SCALE GENOMIC DNA]</scope>
    <source>
        <strain evidence="1">Uganda_cow_1</strain>
    </source>
</reference>
<name>A0A504YAK3_FASGI</name>
<keyword evidence="2" id="KW-1185">Reference proteome</keyword>
<evidence type="ECO:0000313" key="2">
    <source>
        <dbReference type="Proteomes" id="UP000316759"/>
    </source>
</evidence>
<organism evidence="1 2">
    <name type="scientific">Fasciola gigantica</name>
    <name type="common">Giant liver fluke</name>
    <dbReference type="NCBI Taxonomy" id="46835"/>
    <lineage>
        <taxon>Eukaryota</taxon>
        <taxon>Metazoa</taxon>
        <taxon>Spiralia</taxon>
        <taxon>Lophotrochozoa</taxon>
        <taxon>Platyhelminthes</taxon>
        <taxon>Trematoda</taxon>
        <taxon>Digenea</taxon>
        <taxon>Plagiorchiida</taxon>
        <taxon>Echinostomata</taxon>
        <taxon>Echinostomatoidea</taxon>
        <taxon>Fasciolidae</taxon>
        <taxon>Fasciola</taxon>
    </lineage>
</organism>
<dbReference type="OrthoDB" id="168404at2759"/>
<protein>
    <submittedName>
        <fullName evidence="1">Uncharacterized protein</fullName>
    </submittedName>
</protein>
<evidence type="ECO:0000313" key="1">
    <source>
        <dbReference type="EMBL" id="TPP57235.1"/>
    </source>
</evidence>
<comment type="caution">
    <text evidence="1">The sequence shown here is derived from an EMBL/GenBank/DDBJ whole genome shotgun (WGS) entry which is preliminary data.</text>
</comment>